<protein>
    <recommendedName>
        <fullName evidence="2">Nephrocystin 3-like N-terminal domain-containing protein</fullName>
    </recommendedName>
</protein>
<accession>M2RE06</accession>
<dbReference type="HOGENOM" id="CLU_000288_6_14_1"/>
<dbReference type="Gene3D" id="3.40.50.300">
    <property type="entry name" value="P-loop containing nucleotide triphosphate hydrolases"/>
    <property type="match status" value="1"/>
</dbReference>
<keyword evidence="1" id="KW-0677">Repeat</keyword>
<gene>
    <name evidence="3" type="ORF">CERSUDRAFT_65528</name>
</gene>
<evidence type="ECO:0000259" key="2">
    <source>
        <dbReference type="Pfam" id="PF24883"/>
    </source>
</evidence>
<keyword evidence="4" id="KW-1185">Reference proteome</keyword>
<sequence>MVSNVQNAIDVAINCTSGIPIVSQVLPPLQALVKRIASARANTREKRKVLTEIEDLAKSIQSIGNELRSCADALRETTHTAASDPLSSEMSEDIRTLNELTLSIQKRPERGTLAQFVYSEQDSDFLEDVRERISTIRSNLEKLSPVNASYKSALIEAKTHLQRGTRAQILRDLNEWVRDRAPEHHIYVLHGPAGTGKSSIAHALCCHTAGISLGASFFFVRGSIADPSSVFPTLAYQLAYAISDLLAPIAESTRTHLQCGQSQLLDHQIVDLLRAPLEQFTKAVESPLLLVLDGIDECSNSPDGIVQRMMQLVCRLSRDVPLLRILIATRPESYIMDALQYCEQSDIIHFRDLRKEPHTDDDIRSFITTQFQLCSAPGFRLTKKRPDAVELLTQLSDGLFIFANTAVRHLIQHKYMAVAVFDELLESQQSGSSRRLLAGLDTLYAGILRNVFGDFASDNVYMETVIKILTWIALHNSHHLAVDTLQVLRIPPDIAMDVIDRLRSVLIVDGDVTLTTPIRACHASFPQFLTDPARCTDPAFLVDPPSGNAVIAASLLDLLARDNVDSLRGIYGDMPQMWVYANLQWEDHLLQARYTPELGRALRGFVETHMDDWLRHRGGWVHPYARQVSPVDICAKVRRWYEKSGPDDGLVEALDDIIDRRVKELVTEAAQSPDKFHKILDMPRIKSWSTANGYTPLKIKKDE</sequence>
<dbReference type="Pfam" id="PF24883">
    <property type="entry name" value="NPHP3_N"/>
    <property type="match status" value="1"/>
</dbReference>
<dbReference type="PANTHER" id="PTHR10039:SF14">
    <property type="entry name" value="NACHT DOMAIN-CONTAINING PROTEIN"/>
    <property type="match status" value="1"/>
</dbReference>
<dbReference type="OrthoDB" id="3266532at2759"/>
<organism evidence="3 4">
    <name type="scientific">Ceriporiopsis subvermispora (strain B)</name>
    <name type="common">White-rot fungus</name>
    <name type="synonym">Gelatoporia subvermispora</name>
    <dbReference type="NCBI Taxonomy" id="914234"/>
    <lineage>
        <taxon>Eukaryota</taxon>
        <taxon>Fungi</taxon>
        <taxon>Dikarya</taxon>
        <taxon>Basidiomycota</taxon>
        <taxon>Agaricomycotina</taxon>
        <taxon>Agaricomycetes</taxon>
        <taxon>Polyporales</taxon>
        <taxon>Gelatoporiaceae</taxon>
        <taxon>Gelatoporia</taxon>
    </lineage>
</organism>
<dbReference type="Proteomes" id="UP000016930">
    <property type="component" value="Unassembled WGS sequence"/>
</dbReference>
<dbReference type="SUPFAM" id="SSF52540">
    <property type="entry name" value="P-loop containing nucleoside triphosphate hydrolases"/>
    <property type="match status" value="1"/>
</dbReference>
<name>M2RE06_CERS8</name>
<evidence type="ECO:0000313" key="3">
    <source>
        <dbReference type="EMBL" id="EMD36687.1"/>
    </source>
</evidence>
<dbReference type="EMBL" id="KB445797">
    <property type="protein sequence ID" value="EMD36687.1"/>
    <property type="molecule type" value="Genomic_DNA"/>
</dbReference>
<dbReference type="InterPro" id="IPR056884">
    <property type="entry name" value="NPHP3-like_N"/>
</dbReference>
<dbReference type="PANTHER" id="PTHR10039">
    <property type="entry name" value="AMELOGENIN"/>
    <property type="match status" value="1"/>
</dbReference>
<evidence type="ECO:0000313" key="4">
    <source>
        <dbReference type="Proteomes" id="UP000016930"/>
    </source>
</evidence>
<dbReference type="AlphaFoldDB" id="M2RE06"/>
<reference evidence="3 4" key="1">
    <citation type="journal article" date="2012" name="Proc. Natl. Acad. Sci. U.S.A.">
        <title>Comparative genomics of Ceriporiopsis subvermispora and Phanerochaete chrysosporium provide insight into selective ligninolysis.</title>
        <authorList>
            <person name="Fernandez-Fueyo E."/>
            <person name="Ruiz-Duenas F.J."/>
            <person name="Ferreira P."/>
            <person name="Floudas D."/>
            <person name="Hibbett D.S."/>
            <person name="Canessa P."/>
            <person name="Larrondo L.F."/>
            <person name="James T.Y."/>
            <person name="Seelenfreund D."/>
            <person name="Lobos S."/>
            <person name="Polanco R."/>
            <person name="Tello M."/>
            <person name="Honda Y."/>
            <person name="Watanabe T."/>
            <person name="Watanabe T."/>
            <person name="Ryu J.S."/>
            <person name="Kubicek C.P."/>
            <person name="Schmoll M."/>
            <person name="Gaskell J."/>
            <person name="Hammel K.E."/>
            <person name="St John F.J."/>
            <person name="Vanden Wymelenberg A."/>
            <person name="Sabat G."/>
            <person name="Splinter BonDurant S."/>
            <person name="Syed K."/>
            <person name="Yadav J.S."/>
            <person name="Doddapaneni H."/>
            <person name="Subramanian V."/>
            <person name="Lavin J.L."/>
            <person name="Oguiza J.A."/>
            <person name="Perez G."/>
            <person name="Pisabarro A.G."/>
            <person name="Ramirez L."/>
            <person name="Santoyo F."/>
            <person name="Master E."/>
            <person name="Coutinho P.M."/>
            <person name="Henrissat B."/>
            <person name="Lombard V."/>
            <person name="Magnuson J.K."/>
            <person name="Kuees U."/>
            <person name="Hori C."/>
            <person name="Igarashi K."/>
            <person name="Samejima M."/>
            <person name="Held B.W."/>
            <person name="Barry K.W."/>
            <person name="LaButti K.M."/>
            <person name="Lapidus A."/>
            <person name="Lindquist E.A."/>
            <person name="Lucas S.M."/>
            <person name="Riley R."/>
            <person name="Salamov A.A."/>
            <person name="Hoffmeister D."/>
            <person name="Schwenk D."/>
            <person name="Hadar Y."/>
            <person name="Yarden O."/>
            <person name="de Vries R.P."/>
            <person name="Wiebenga A."/>
            <person name="Stenlid J."/>
            <person name="Eastwood D."/>
            <person name="Grigoriev I.V."/>
            <person name="Berka R.M."/>
            <person name="Blanchette R.A."/>
            <person name="Kersten P."/>
            <person name="Martinez A.T."/>
            <person name="Vicuna R."/>
            <person name="Cullen D."/>
        </authorList>
    </citation>
    <scope>NUCLEOTIDE SEQUENCE [LARGE SCALE GENOMIC DNA]</scope>
    <source>
        <strain evidence="3 4">B</strain>
    </source>
</reference>
<dbReference type="InterPro" id="IPR027417">
    <property type="entry name" value="P-loop_NTPase"/>
</dbReference>
<proteinExistence type="predicted"/>
<evidence type="ECO:0000256" key="1">
    <source>
        <dbReference type="ARBA" id="ARBA00022737"/>
    </source>
</evidence>
<feature type="domain" description="Nephrocystin 3-like N-terminal" evidence="2">
    <location>
        <begin position="170"/>
        <end position="330"/>
    </location>
</feature>